<evidence type="ECO:0000313" key="1">
    <source>
        <dbReference type="EMBL" id="EIY19194.1"/>
    </source>
</evidence>
<keyword evidence="2" id="KW-1185">Reference proteome</keyword>
<dbReference type="HOGENOM" id="CLU_3247049_0_0_10"/>
<dbReference type="AlphaFoldDB" id="I9EGL1"/>
<dbReference type="Proteomes" id="UP000003741">
    <property type="component" value="Unassembled WGS sequence"/>
</dbReference>
<accession>I9EGL1</accession>
<sequence length="42" mass="5089">MNREREKHLRLPHFLFIYIPNSGMYYILSSITIEEQQKAYGT</sequence>
<name>I9EGL1_9BACE</name>
<comment type="caution">
    <text evidence="1">The sequence shown here is derived from an EMBL/GenBank/DDBJ whole genome shotgun (WGS) entry which is preliminary data.</text>
</comment>
<protein>
    <submittedName>
        <fullName evidence="1">Uncharacterized protein</fullName>
    </submittedName>
</protein>
<dbReference type="EMBL" id="AGXG01000135">
    <property type="protein sequence ID" value="EIY19194.1"/>
    <property type="molecule type" value="Genomic_DNA"/>
</dbReference>
<reference evidence="1 2" key="1">
    <citation type="submission" date="2012-02" db="EMBL/GenBank/DDBJ databases">
        <title>The Genome Sequence of Bacteroides cellulosilyticus CL02T12C19.</title>
        <authorList>
            <consortium name="The Broad Institute Genome Sequencing Platform"/>
            <person name="Earl A."/>
            <person name="Ward D."/>
            <person name="Feldgarden M."/>
            <person name="Gevers D."/>
            <person name="Zitomersky N.L."/>
            <person name="Coyne M.J."/>
            <person name="Comstock L.E."/>
            <person name="Young S.K."/>
            <person name="Zeng Q."/>
            <person name="Gargeya S."/>
            <person name="Fitzgerald M."/>
            <person name="Haas B."/>
            <person name="Abouelleil A."/>
            <person name="Alvarado L."/>
            <person name="Arachchi H.M."/>
            <person name="Berlin A."/>
            <person name="Chapman S.B."/>
            <person name="Gearin G."/>
            <person name="Goldberg J."/>
            <person name="Griggs A."/>
            <person name="Gujja S."/>
            <person name="Hansen M."/>
            <person name="Heiman D."/>
            <person name="Howarth C."/>
            <person name="Larimer J."/>
            <person name="Lui A."/>
            <person name="MacDonald P.J.P."/>
            <person name="McCowen C."/>
            <person name="Montmayeur A."/>
            <person name="Murphy C."/>
            <person name="Neiman D."/>
            <person name="Pearson M."/>
            <person name="Priest M."/>
            <person name="Roberts A."/>
            <person name="Saif S."/>
            <person name="Shea T."/>
            <person name="Sisk P."/>
            <person name="Stolte C."/>
            <person name="Sykes S."/>
            <person name="Wortman J."/>
            <person name="Nusbaum C."/>
            <person name="Birren B."/>
        </authorList>
    </citation>
    <scope>NUCLEOTIDE SEQUENCE [LARGE SCALE GENOMIC DNA]</scope>
    <source>
        <strain evidence="1 2">CL02T12C19</strain>
    </source>
</reference>
<evidence type="ECO:0000313" key="2">
    <source>
        <dbReference type="Proteomes" id="UP000003741"/>
    </source>
</evidence>
<proteinExistence type="predicted"/>
<gene>
    <name evidence="1" type="ORF">HMPREF1062_05759</name>
</gene>
<organism evidence="1 2">
    <name type="scientific">Bacteroides cellulosilyticus CL02T12C19</name>
    <dbReference type="NCBI Taxonomy" id="997874"/>
    <lineage>
        <taxon>Bacteria</taxon>
        <taxon>Pseudomonadati</taxon>
        <taxon>Bacteroidota</taxon>
        <taxon>Bacteroidia</taxon>
        <taxon>Bacteroidales</taxon>
        <taxon>Bacteroidaceae</taxon>
        <taxon>Bacteroides</taxon>
    </lineage>
</organism>